<dbReference type="InterPro" id="IPR018060">
    <property type="entry name" value="HTH_AraC"/>
</dbReference>
<dbReference type="SMART" id="SM00342">
    <property type="entry name" value="HTH_ARAC"/>
    <property type="match status" value="1"/>
</dbReference>
<organism evidence="5 6">
    <name type="scientific">Posidoniimonas polymericola</name>
    <dbReference type="NCBI Taxonomy" id="2528002"/>
    <lineage>
        <taxon>Bacteria</taxon>
        <taxon>Pseudomonadati</taxon>
        <taxon>Planctomycetota</taxon>
        <taxon>Planctomycetia</taxon>
        <taxon>Pirellulales</taxon>
        <taxon>Lacipirellulaceae</taxon>
        <taxon>Posidoniimonas</taxon>
    </lineage>
</organism>
<dbReference type="InterPro" id="IPR028082">
    <property type="entry name" value="Peripla_BP_I"/>
</dbReference>
<keyword evidence="1" id="KW-0805">Transcription regulation</keyword>
<dbReference type="SUPFAM" id="SSF46689">
    <property type="entry name" value="Homeodomain-like"/>
    <property type="match status" value="2"/>
</dbReference>
<proteinExistence type="predicted"/>
<feature type="domain" description="HTH araC/xylS-type" evidence="4">
    <location>
        <begin position="260"/>
        <end position="359"/>
    </location>
</feature>
<keyword evidence="3" id="KW-0804">Transcription</keyword>
<evidence type="ECO:0000259" key="4">
    <source>
        <dbReference type="PROSITE" id="PS01124"/>
    </source>
</evidence>
<dbReference type="EMBL" id="SJPO01000001">
    <property type="protein sequence ID" value="TWT85991.1"/>
    <property type="molecule type" value="Genomic_DNA"/>
</dbReference>
<reference evidence="5 6" key="1">
    <citation type="submission" date="2019-02" db="EMBL/GenBank/DDBJ databases">
        <title>Deep-cultivation of Planctomycetes and their phenomic and genomic characterization uncovers novel biology.</title>
        <authorList>
            <person name="Wiegand S."/>
            <person name="Jogler M."/>
            <person name="Boedeker C."/>
            <person name="Pinto D."/>
            <person name="Vollmers J."/>
            <person name="Rivas-Marin E."/>
            <person name="Kohn T."/>
            <person name="Peeters S.H."/>
            <person name="Heuer A."/>
            <person name="Rast P."/>
            <person name="Oberbeckmann S."/>
            <person name="Bunk B."/>
            <person name="Jeske O."/>
            <person name="Meyerdierks A."/>
            <person name="Storesund J.E."/>
            <person name="Kallscheuer N."/>
            <person name="Luecker S."/>
            <person name="Lage O.M."/>
            <person name="Pohl T."/>
            <person name="Merkel B.J."/>
            <person name="Hornburger P."/>
            <person name="Mueller R.-W."/>
            <person name="Bruemmer F."/>
            <person name="Labrenz M."/>
            <person name="Spormann A.M."/>
            <person name="Op Den Camp H."/>
            <person name="Overmann J."/>
            <person name="Amann R."/>
            <person name="Jetten M.S.M."/>
            <person name="Mascher T."/>
            <person name="Medema M.H."/>
            <person name="Devos D.P."/>
            <person name="Kaster A.-K."/>
            <person name="Ovreas L."/>
            <person name="Rohde M."/>
            <person name="Galperin M.Y."/>
            <person name="Jogler C."/>
        </authorList>
    </citation>
    <scope>NUCLEOTIDE SEQUENCE [LARGE SCALE GENOMIC DNA]</scope>
    <source>
        <strain evidence="5 6">Pla123a</strain>
    </source>
</reference>
<evidence type="ECO:0000256" key="1">
    <source>
        <dbReference type="ARBA" id="ARBA00023015"/>
    </source>
</evidence>
<comment type="caution">
    <text evidence="5">The sequence shown here is derived from an EMBL/GenBank/DDBJ whole genome shotgun (WGS) entry which is preliminary data.</text>
</comment>
<dbReference type="Gene3D" id="3.40.50.2300">
    <property type="match status" value="2"/>
</dbReference>
<evidence type="ECO:0000313" key="6">
    <source>
        <dbReference type="Proteomes" id="UP000318478"/>
    </source>
</evidence>
<evidence type="ECO:0000256" key="2">
    <source>
        <dbReference type="ARBA" id="ARBA00023125"/>
    </source>
</evidence>
<dbReference type="Gene3D" id="1.10.10.60">
    <property type="entry name" value="Homeodomain-like"/>
    <property type="match status" value="1"/>
</dbReference>
<dbReference type="InterPro" id="IPR009057">
    <property type="entry name" value="Homeodomain-like_sf"/>
</dbReference>
<dbReference type="GO" id="GO:0003700">
    <property type="term" value="F:DNA-binding transcription factor activity"/>
    <property type="evidence" value="ECO:0007669"/>
    <property type="project" value="InterPro"/>
</dbReference>
<dbReference type="PANTHER" id="PTHR30146:SF24">
    <property type="entry name" value="XYLOSE OPERON REGULATORY PROTEIN"/>
    <property type="match status" value="1"/>
</dbReference>
<evidence type="ECO:0000313" key="5">
    <source>
        <dbReference type="EMBL" id="TWT85991.1"/>
    </source>
</evidence>
<gene>
    <name evidence="5" type="primary">xylR_1</name>
    <name evidence="5" type="ORF">Pla123a_07990</name>
</gene>
<dbReference type="PANTHER" id="PTHR30146">
    <property type="entry name" value="LACI-RELATED TRANSCRIPTIONAL REPRESSOR"/>
    <property type="match status" value="1"/>
</dbReference>
<keyword evidence="6" id="KW-1185">Reference proteome</keyword>
<dbReference type="Pfam" id="PF12833">
    <property type="entry name" value="HTH_18"/>
    <property type="match status" value="1"/>
</dbReference>
<dbReference type="AlphaFoldDB" id="A0A5C5ZGJ0"/>
<keyword evidence="2" id="KW-0238">DNA-binding</keyword>
<name>A0A5C5ZGJ0_9BACT</name>
<dbReference type="Pfam" id="PF13377">
    <property type="entry name" value="Peripla_BP_3"/>
    <property type="match status" value="1"/>
</dbReference>
<dbReference type="GO" id="GO:0000976">
    <property type="term" value="F:transcription cis-regulatory region binding"/>
    <property type="evidence" value="ECO:0007669"/>
    <property type="project" value="TreeGrafter"/>
</dbReference>
<dbReference type="Proteomes" id="UP000318478">
    <property type="component" value="Unassembled WGS sequence"/>
</dbReference>
<sequence length="362" mass="40337">MTRYAAEHSRSWSYTVAPESLTLSVLDLVDWPGDGVLAAINTPAEADCAVGMSAPVVNISSAIEASPVPRAMVDNAAIGRLAAEHLLGRGFTNFAFYGLEGVEYSRARWSGFSERLAQNDAVCEQHLSTPTFGFRGTVWLEQHQQLADWLQALPTPCGVFAVSDYRARHVLDACRQSQISTPDKVAVVGVDNEQVICEHVQPTLTSVARNDQLEGYRAAELLDRLMSGESPAPADITVPPLEVVERDSTAMFAVSDARLRRALSYLHDYIADPITVDELAKQSEVSRRWLEYAFRDVLGETPYQYLRRQRLLLAKHLLKENPKENISRVAQRSGFSSVKQMRVAFQREFGVTPGHYRQVMNR</sequence>
<accession>A0A5C5ZGJ0</accession>
<dbReference type="PROSITE" id="PS01124">
    <property type="entry name" value="HTH_ARAC_FAMILY_2"/>
    <property type="match status" value="1"/>
</dbReference>
<dbReference type="InterPro" id="IPR046335">
    <property type="entry name" value="LacI/GalR-like_sensor"/>
</dbReference>
<protein>
    <submittedName>
        <fullName evidence="5">Xylose operon regulatory protein</fullName>
    </submittedName>
</protein>
<dbReference type="SUPFAM" id="SSF53822">
    <property type="entry name" value="Periplasmic binding protein-like I"/>
    <property type="match status" value="1"/>
</dbReference>
<dbReference type="CDD" id="cd01543">
    <property type="entry name" value="PBP1_XylR"/>
    <property type="match status" value="1"/>
</dbReference>
<evidence type="ECO:0000256" key="3">
    <source>
        <dbReference type="ARBA" id="ARBA00023163"/>
    </source>
</evidence>